<protein>
    <submittedName>
        <fullName evidence="2">PD40 domain-containing protein</fullName>
    </submittedName>
</protein>
<dbReference type="Pfam" id="PF07676">
    <property type="entry name" value="PD40"/>
    <property type="match status" value="1"/>
</dbReference>
<dbReference type="Proteomes" id="UP000502421">
    <property type="component" value="Chromosome"/>
</dbReference>
<sequence length="318" mass="34685">MKIRVLQLLAALFFFVSCSKDKNNGPGPDNGGGYTPLGGGVIYYNWANEGILRFNLAAGTVATAQQDDVGRNGWDISLDGTKYLQAEDKNGDGYDKEIYTLTNLADGTIISRFEKESGYANHTFPKLSHDVTRIAVPPTFDDGLMVLDLQGRILHNLSSFQGVKIDKGNVNWMPDNTLLFSIGKKICRTNTAFTQASVIKELNFAAWGDLTVSPDGSKLAFAAGNHIWMMNIDGSNLVQVTTSSKTEVLPEFSPDGKWLVLGTDYQTTGPFGHIWRLVVVPADGRKYNLDPGADGNVIRLVKKGETLPEACDGGVCWR</sequence>
<dbReference type="KEGG" id="coy:HF329_11325"/>
<reference evidence="3" key="1">
    <citation type="submission" date="2020-04" db="EMBL/GenBank/DDBJ databases">
        <authorList>
            <person name="Kittiwongwattana C."/>
        </authorList>
    </citation>
    <scope>NUCLEOTIDE SEQUENCE [LARGE SCALE GENOMIC DNA]</scope>
    <source>
        <strain evidence="3">1310</strain>
    </source>
</reference>
<proteinExistence type="predicted"/>
<dbReference type="AlphaFoldDB" id="A0AAE6ZHH8"/>
<dbReference type="RefSeq" id="WP_168804140.1">
    <property type="nucleotide sequence ID" value="NZ_CP051205.1"/>
</dbReference>
<dbReference type="PROSITE" id="PS51257">
    <property type="entry name" value="PROKAR_LIPOPROTEIN"/>
    <property type="match status" value="1"/>
</dbReference>
<dbReference type="Gene3D" id="2.120.10.30">
    <property type="entry name" value="TolB, C-terminal domain"/>
    <property type="match status" value="1"/>
</dbReference>
<dbReference type="InterPro" id="IPR011659">
    <property type="entry name" value="WD40"/>
</dbReference>
<dbReference type="EMBL" id="CP051205">
    <property type="protein sequence ID" value="QJB31884.1"/>
    <property type="molecule type" value="Genomic_DNA"/>
</dbReference>
<keyword evidence="1" id="KW-0732">Signal</keyword>
<feature type="chain" id="PRO_5042063350" evidence="1">
    <location>
        <begin position="20"/>
        <end position="318"/>
    </location>
</feature>
<evidence type="ECO:0000256" key="1">
    <source>
        <dbReference type="SAM" id="SignalP"/>
    </source>
</evidence>
<dbReference type="SUPFAM" id="SSF69304">
    <property type="entry name" value="Tricorn protease N-terminal domain"/>
    <property type="match status" value="1"/>
</dbReference>
<organism evidence="2 3">
    <name type="scientific">Chitinophaga oryzae</name>
    <dbReference type="NCBI Taxonomy" id="2725414"/>
    <lineage>
        <taxon>Bacteria</taxon>
        <taxon>Pseudomonadati</taxon>
        <taxon>Bacteroidota</taxon>
        <taxon>Chitinophagia</taxon>
        <taxon>Chitinophagales</taxon>
        <taxon>Chitinophagaceae</taxon>
        <taxon>Chitinophaga</taxon>
    </lineage>
</organism>
<gene>
    <name evidence="2" type="ORF">HF329_11325</name>
</gene>
<feature type="signal peptide" evidence="1">
    <location>
        <begin position="1"/>
        <end position="19"/>
    </location>
</feature>
<evidence type="ECO:0000313" key="2">
    <source>
        <dbReference type="EMBL" id="QJB31884.1"/>
    </source>
</evidence>
<accession>A0AAE6ZHH8</accession>
<evidence type="ECO:0000313" key="3">
    <source>
        <dbReference type="Proteomes" id="UP000502421"/>
    </source>
</evidence>
<dbReference type="InterPro" id="IPR011042">
    <property type="entry name" value="6-blade_b-propeller_TolB-like"/>
</dbReference>
<name>A0AAE6ZHH8_9BACT</name>